<name>A0ABR2LY00_9ASPA</name>
<gene>
    <name evidence="1" type="ORF">KSP40_PGU001267</name>
</gene>
<reference evidence="1 2" key="1">
    <citation type="journal article" date="2022" name="Nat. Plants">
        <title>Genomes of leafy and leafless Platanthera orchids illuminate the evolution of mycoheterotrophy.</title>
        <authorList>
            <person name="Li M.H."/>
            <person name="Liu K.W."/>
            <person name="Li Z."/>
            <person name="Lu H.C."/>
            <person name="Ye Q.L."/>
            <person name="Zhang D."/>
            <person name="Wang J.Y."/>
            <person name="Li Y.F."/>
            <person name="Zhong Z.M."/>
            <person name="Liu X."/>
            <person name="Yu X."/>
            <person name="Liu D.K."/>
            <person name="Tu X.D."/>
            <person name="Liu B."/>
            <person name="Hao Y."/>
            <person name="Liao X.Y."/>
            <person name="Jiang Y.T."/>
            <person name="Sun W.H."/>
            <person name="Chen J."/>
            <person name="Chen Y.Q."/>
            <person name="Ai Y."/>
            <person name="Zhai J.W."/>
            <person name="Wu S.S."/>
            <person name="Zhou Z."/>
            <person name="Hsiao Y.Y."/>
            <person name="Wu W.L."/>
            <person name="Chen Y.Y."/>
            <person name="Lin Y.F."/>
            <person name="Hsu J.L."/>
            <person name="Li C.Y."/>
            <person name="Wang Z.W."/>
            <person name="Zhao X."/>
            <person name="Zhong W.Y."/>
            <person name="Ma X.K."/>
            <person name="Ma L."/>
            <person name="Huang J."/>
            <person name="Chen G.Z."/>
            <person name="Huang M.Z."/>
            <person name="Huang L."/>
            <person name="Peng D.H."/>
            <person name="Luo Y.B."/>
            <person name="Zou S.Q."/>
            <person name="Chen S.P."/>
            <person name="Lan S."/>
            <person name="Tsai W.C."/>
            <person name="Van de Peer Y."/>
            <person name="Liu Z.J."/>
        </authorList>
    </citation>
    <scope>NUCLEOTIDE SEQUENCE [LARGE SCALE GENOMIC DNA]</scope>
    <source>
        <strain evidence="1">Lor288</strain>
    </source>
</reference>
<evidence type="ECO:0000313" key="2">
    <source>
        <dbReference type="Proteomes" id="UP001412067"/>
    </source>
</evidence>
<organism evidence="1 2">
    <name type="scientific">Platanthera guangdongensis</name>
    <dbReference type="NCBI Taxonomy" id="2320717"/>
    <lineage>
        <taxon>Eukaryota</taxon>
        <taxon>Viridiplantae</taxon>
        <taxon>Streptophyta</taxon>
        <taxon>Embryophyta</taxon>
        <taxon>Tracheophyta</taxon>
        <taxon>Spermatophyta</taxon>
        <taxon>Magnoliopsida</taxon>
        <taxon>Liliopsida</taxon>
        <taxon>Asparagales</taxon>
        <taxon>Orchidaceae</taxon>
        <taxon>Orchidoideae</taxon>
        <taxon>Orchideae</taxon>
        <taxon>Orchidinae</taxon>
        <taxon>Platanthera</taxon>
    </lineage>
</organism>
<dbReference type="Proteomes" id="UP001412067">
    <property type="component" value="Unassembled WGS sequence"/>
</dbReference>
<evidence type="ECO:0000313" key="1">
    <source>
        <dbReference type="EMBL" id="KAK8953723.1"/>
    </source>
</evidence>
<accession>A0ABR2LY00</accession>
<proteinExistence type="predicted"/>
<dbReference type="EMBL" id="JBBWWR010000014">
    <property type="protein sequence ID" value="KAK8953723.1"/>
    <property type="molecule type" value="Genomic_DNA"/>
</dbReference>
<protein>
    <submittedName>
        <fullName evidence="1">Uncharacterized protein</fullName>
    </submittedName>
</protein>
<sequence>MATFYFSRPSLMDPPLFSVTDTLVADSLAYHRSVSSSCEKRMEGNESEVERLRSCDVYGGYCWSGPNISLPFSELGKGGLARIRAEVSRHCIPPGEAHLAGGLAH</sequence>
<keyword evidence="2" id="KW-1185">Reference proteome</keyword>
<comment type="caution">
    <text evidence="1">The sequence shown here is derived from an EMBL/GenBank/DDBJ whole genome shotgun (WGS) entry which is preliminary data.</text>
</comment>